<dbReference type="AlphaFoldDB" id="A0A5J4ND17"/>
<dbReference type="Gene3D" id="2.10.70.10">
    <property type="entry name" value="Complement Module, domain 1"/>
    <property type="match status" value="1"/>
</dbReference>
<accession>A0A5J4ND17</accession>
<dbReference type="Pfam" id="PF00084">
    <property type="entry name" value="Sushi"/>
    <property type="match status" value="1"/>
</dbReference>
<dbReference type="SUPFAM" id="SSF57535">
    <property type="entry name" value="Complement control module/SCR domain"/>
    <property type="match status" value="1"/>
</dbReference>
<evidence type="ECO:0000313" key="3">
    <source>
        <dbReference type="EMBL" id="KAA3673407.1"/>
    </source>
</evidence>
<organism evidence="3 4">
    <name type="scientific">Paragonimus westermani</name>
    <dbReference type="NCBI Taxonomy" id="34504"/>
    <lineage>
        <taxon>Eukaryota</taxon>
        <taxon>Metazoa</taxon>
        <taxon>Spiralia</taxon>
        <taxon>Lophotrochozoa</taxon>
        <taxon>Platyhelminthes</taxon>
        <taxon>Trematoda</taxon>
        <taxon>Digenea</taxon>
        <taxon>Plagiorchiida</taxon>
        <taxon>Troglotremata</taxon>
        <taxon>Troglotrematidae</taxon>
        <taxon>Paragonimus</taxon>
    </lineage>
</organism>
<proteinExistence type="predicted"/>
<reference evidence="3 4" key="1">
    <citation type="journal article" date="2019" name="Gigascience">
        <title>Whole-genome sequence of the oriental lung fluke Paragonimus westermani.</title>
        <authorList>
            <person name="Oey H."/>
            <person name="Zakrzewski M."/>
            <person name="Narain K."/>
            <person name="Devi K.R."/>
            <person name="Agatsuma T."/>
            <person name="Nawaratna S."/>
            <person name="Gobert G.N."/>
            <person name="Jones M.K."/>
            <person name="Ragan M.A."/>
            <person name="McManus D.P."/>
            <person name="Krause L."/>
        </authorList>
    </citation>
    <scope>NUCLEOTIDE SEQUENCE [LARGE SCALE GENOMIC DNA]</scope>
    <source>
        <strain evidence="3 4">IND2009</strain>
    </source>
</reference>
<evidence type="ECO:0000313" key="4">
    <source>
        <dbReference type="Proteomes" id="UP000324629"/>
    </source>
</evidence>
<dbReference type="InterPro" id="IPR000436">
    <property type="entry name" value="Sushi_SCR_CCP_dom"/>
</dbReference>
<protein>
    <recommendedName>
        <fullName evidence="2">Sushi domain-containing protein</fullName>
    </recommendedName>
</protein>
<feature type="domain" description="Sushi" evidence="2">
    <location>
        <begin position="195"/>
        <end position="235"/>
    </location>
</feature>
<sequence>MNFVPTSAHPRATVKAECKPGTFMKDVPSPVFQDGPQVNKTLKQNEYYCTGKRNQTVIEDPMTFETSFQYSGYNVTNCELLKCLLLPEQLEHVDNKPTADPSERFVTRLYGENISLDCSPGFVSIQDNSSKTVVVKCGQGAVQASDGLWIPEIYQACVATTCLYESAVMKPEHHMLPNFLFKNGTSDWKNVTKHEGLPYALQAELRFYCEDGYETVEQNAYLNITCGNLGRWVPQLIGCIGRLLFSFPAF</sequence>
<dbReference type="Proteomes" id="UP000324629">
    <property type="component" value="Unassembled WGS sequence"/>
</dbReference>
<dbReference type="InterPro" id="IPR035976">
    <property type="entry name" value="Sushi/SCR/CCP_sf"/>
</dbReference>
<evidence type="ECO:0000259" key="2">
    <source>
        <dbReference type="Pfam" id="PF00084"/>
    </source>
</evidence>
<comment type="caution">
    <text evidence="3">The sequence shown here is derived from an EMBL/GenBank/DDBJ whole genome shotgun (WGS) entry which is preliminary data.</text>
</comment>
<keyword evidence="4" id="KW-1185">Reference proteome</keyword>
<evidence type="ECO:0000256" key="1">
    <source>
        <dbReference type="ARBA" id="ARBA00023157"/>
    </source>
</evidence>
<dbReference type="EMBL" id="QNGE01003949">
    <property type="protein sequence ID" value="KAA3673407.1"/>
    <property type="molecule type" value="Genomic_DNA"/>
</dbReference>
<keyword evidence="1" id="KW-1015">Disulfide bond</keyword>
<gene>
    <name evidence="3" type="ORF">DEA37_0011062</name>
</gene>
<name>A0A5J4ND17_9TREM</name>